<dbReference type="GO" id="GO:0030490">
    <property type="term" value="P:maturation of SSU-rRNA"/>
    <property type="evidence" value="ECO:0007669"/>
    <property type="project" value="TreeGrafter"/>
</dbReference>
<feature type="compositionally biased region" description="Low complexity" evidence="7">
    <location>
        <begin position="331"/>
        <end position="347"/>
    </location>
</feature>
<comment type="similarity">
    <text evidence="2">Belongs to the NOP14 family.</text>
</comment>
<evidence type="ECO:0000256" key="6">
    <source>
        <dbReference type="ARBA" id="ARBA00024695"/>
    </source>
</evidence>
<name>A0A1D1ZNL4_AUXPR</name>
<evidence type="ECO:0000256" key="2">
    <source>
        <dbReference type="ARBA" id="ARBA00007466"/>
    </source>
</evidence>
<proteinExistence type="inferred from homology"/>
<feature type="region of interest" description="Disordered" evidence="7">
    <location>
        <begin position="958"/>
        <end position="977"/>
    </location>
</feature>
<dbReference type="GO" id="GO:0030692">
    <property type="term" value="C:Noc4p-Nop14p complex"/>
    <property type="evidence" value="ECO:0007669"/>
    <property type="project" value="TreeGrafter"/>
</dbReference>
<feature type="compositionally biased region" description="Acidic residues" evidence="7">
    <location>
        <begin position="431"/>
        <end position="492"/>
    </location>
</feature>
<keyword evidence="4" id="KW-0698">rRNA processing</keyword>
<feature type="region of interest" description="Disordered" evidence="7">
    <location>
        <begin position="892"/>
        <end position="921"/>
    </location>
</feature>
<feature type="compositionally biased region" description="Basic and acidic residues" evidence="7">
    <location>
        <begin position="893"/>
        <end position="921"/>
    </location>
</feature>
<evidence type="ECO:0000313" key="9">
    <source>
        <dbReference type="EMBL" id="RMZ55747.1"/>
    </source>
</evidence>
<accession>A0A1D1ZNL4</accession>
<feature type="region of interest" description="Disordered" evidence="7">
    <location>
        <begin position="126"/>
        <end position="193"/>
    </location>
</feature>
<dbReference type="Pfam" id="PF04147">
    <property type="entry name" value="Nop14"/>
    <property type="match status" value="2"/>
</dbReference>
<feature type="region of interest" description="Disordered" evidence="7">
    <location>
        <begin position="304"/>
        <end position="521"/>
    </location>
</feature>
<reference evidence="9" key="4">
    <citation type="submission" date="2018-11" db="EMBL/GenBank/DDBJ databases">
        <title>Characterization of plant carbon substrate utilization by Auxenochlorella protothecoides.</title>
        <authorList>
            <person name="Vogler B.W."/>
            <person name="Starkenburg S.R."/>
            <person name="Sudasinghe N."/>
            <person name="Schambach J.Y."/>
            <person name="Rollin J.A."/>
            <person name="Pattathil S."/>
            <person name="Barry A.N."/>
        </authorList>
    </citation>
    <scope>NUCLEOTIDE SEQUENCE [LARGE SCALE GENOMIC DNA]</scope>
    <source>
        <strain evidence="9">UTEX 25</strain>
    </source>
</reference>
<dbReference type="EMBL" id="GDKF01010104">
    <property type="protein sequence ID" value="JAT68518.1"/>
    <property type="molecule type" value="Transcribed_RNA"/>
</dbReference>
<dbReference type="PANTHER" id="PTHR23183:SF0">
    <property type="entry name" value="NUCLEOLAR PROTEIN 14"/>
    <property type="match status" value="1"/>
</dbReference>
<feature type="compositionally biased region" description="Basic residues" evidence="7">
    <location>
        <begin position="1"/>
        <end position="14"/>
    </location>
</feature>
<evidence type="ECO:0008006" key="11">
    <source>
        <dbReference type="Google" id="ProtNLM"/>
    </source>
</evidence>
<protein>
    <recommendedName>
        <fullName evidence="11">Nucleolar protein 14</fullName>
    </recommendedName>
</protein>
<evidence type="ECO:0000256" key="1">
    <source>
        <dbReference type="ARBA" id="ARBA00004604"/>
    </source>
</evidence>
<dbReference type="InterPro" id="IPR007276">
    <property type="entry name" value="Nop14"/>
</dbReference>
<feature type="compositionally biased region" description="Acidic residues" evidence="7">
    <location>
        <begin position="139"/>
        <end position="148"/>
    </location>
</feature>
<feature type="compositionally biased region" description="Acidic residues" evidence="7">
    <location>
        <begin position="176"/>
        <end position="185"/>
    </location>
</feature>
<reference evidence="10" key="2">
    <citation type="journal article" date="2018" name="Algal Res.">
        <title>Characterization of plant carbon substrate utilization by Auxenochlorella protothecoides.</title>
        <authorList>
            <person name="Vogler B.W."/>
            <person name="Starkenburg S.R."/>
            <person name="Sudasinghe N."/>
            <person name="Schambach J.Y."/>
            <person name="Rollin J.A."/>
            <person name="Pattathil S."/>
            <person name="Barry A.N."/>
        </authorList>
    </citation>
    <scope>NUCLEOTIDE SEQUENCE [LARGE SCALE GENOMIC DNA]</scope>
    <source>
        <strain evidence="10">UTEX 25</strain>
    </source>
</reference>
<evidence type="ECO:0000256" key="3">
    <source>
        <dbReference type="ARBA" id="ARBA00022517"/>
    </source>
</evidence>
<feature type="region of interest" description="Disordered" evidence="7">
    <location>
        <begin position="1"/>
        <end position="23"/>
    </location>
</feature>
<comment type="function">
    <text evidence="6">Involved in nucleolar processing of pre-18S ribosomal RNA. Has a role in the nuclear export of 40S pre-ribosomal subunit to the cytoplasm.</text>
</comment>
<evidence type="ECO:0000313" key="8">
    <source>
        <dbReference type="EMBL" id="JAT68518.1"/>
    </source>
</evidence>
<keyword evidence="3" id="KW-0690">Ribosome biogenesis</keyword>
<keyword evidence="5" id="KW-0539">Nucleus</keyword>
<dbReference type="GO" id="GO:0032040">
    <property type="term" value="C:small-subunit processome"/>
    <property type="evidence" value="ECO:0007669"/>
    <property type="project" value="InterPro"/>
</dbReference>
<comment type="subcellular location">
    <subcellularLocation>
        <location evidence="1">Nucleus</location>
        <location evidence="1">Nucleolus</location>
    </subcellularLocation>
</comment>
<evidence type="ECO:0000256" key="7">
    <source>
        <dbReference type="SAM" id="MobiDB-lite"/>
    </source>
</evidence>
<dbReference type="PANTHER" id="PTHR23183">
    <property type="entry name" value="NOP14"/>
    <property type="match status" value="1"/>
</dbReference>
<gene>
    <name evidence="9" type="ORF">APUTEX25_005788</name>
    <name evidence="8" type="ORF">g.39210</name>
</gene>
<dbReference type="EMBL" id="QOKY01000159">
    <property type="protein sequence ID" value="RMZ55747.1"/>
    <property type="molecule type" value="Genomic_DNA"/>
</dbReference>
<sequence>MAKKKGPVKKRYGSKKAEPVPNLFERLSSHKKFDVLGRKKLNGPQEKSRLRSAAHELRKNTLLVEYKQLRKSNAFIDRRFGEDDESLTADEKALLRFQKQRMQELAGGKFALPDDTQEVELTHLGRSLAESQGLGEDWQRDDEDDGLPDYDVSAHFGGGDGEGGDLFQLKPRSESAELEGGDGDDAPAPRRSKAEVMEEVIAKSKAFRAAKQQQREEDVEEVEKLDSVFRELGAAGALSRLVRPKGAKGSLAGLESREDVAFDIAARELVYEAKGGPADRLKSQAELEAAENERAAKAEAALRHRLKAKDLGEGSDKDGEDVTDMLELPSGGFAARRAKAAAVAAAQGKKRKGGSGDALEDEDEFDLSASASEEGEDDEEGASGSEDEEGGPLTALEARRRARAAGSDPLQAAFREAAKRLLKRHKGQAEGESEEEDSEEEDCGADEGDSGDDEEVEEGSGEEEEEEVEAEEETGGLLEDDSASEEEDEEERTIDVGRRLTTQPEPSIHPEAAVSGEQQAAPSMLQRLPTTYPEFARLVEGLSAAELHETVGALRVTHAAALARDNRAGMQTFYGQLTQHFASVAAAGGQDATAALDALLPHLLELTAEVPLYAATLARARLSMWSARLGRRLADPGQRADAWPAPGVVAVLLLFLTLFPPSDRRHPVLTPVALLAGRCLTFCPVLTGRHLATGLTLAGLLSAAHTPAQRFSPEALEFCARALRSVTAGWVGEGEDGEGEDGKDGRMRKTDMWLRLDSLAPLAEFRPPSLGGLLAAGPAGSSDQRWESADARTLLACVAARQAARCAEGLAGCDAAPEALRPVLDALAAILAEDSAAVPEALRAEAGAAARTLEGAIARGLVARRPLVLAAAVRIAEARQYNPRFEDGYVATKDYDPDRERSERRKLQRQVRKEQRGAARELRKDGAFMAAVRDKEKATKQAALDKSAKRAMSFLQKQESDFKSGGQGGMWKKGKKF</sequence>
<feature type="compositionally biased region" description="Acidic residues" evidence="7">
    <location>
        <begin position="373"/>
        <end position="390"/>
    </location>
</feature>
<reference evidence="9" key="3">
    <citation type="submission" date="2018-10" db="EMBL/GenBank/DDBJ databases">
        <authorList>
            <person name="Hovde B."/>
            <person name="Zhang X."/>
        </authorList>
    </citation>
    <scope>NUCLEOTIDE SEQUENCE [LARGE SCALE GENOMIC DNA]</scope>
    <source>
        <strain evidence="9">UTEX 25</strain>
    </source>
</reference>
<evidence type="ECO:0000313" key="10">
    <source>
        <dbReference type="Proteomes" id="UP000279271"/>
    </source>
</evidence>
<feature type="compositionally biased region" description="Basic and acidic residues" evidence="7">
    <location>
        <begin position="304"/>
        <end position="317"/>
    </location>
</feature>
<evidence type="ECO:0000256" key="4">
    <source>
        <dbReference type="ARBA" id="ARBA00022552"/>
    </source>
</evidence>
<evidence type="ECO:0000256" key="5">
    <source>
        <dbReference type="ARBA" id="ARBA00023242"/>
    </source>
</evidence>
<dbReference type="AlphaFoldDB" id="A0A1D1ZNL4"/>
<dbReference type="Proteomes" id="UP000279271">
    <property type="component" value="Unassembled WGS sequence"/>
</dbReference>
<reference evidence="8" key="1">
    <citation type="submission" date="2015-08" db="EMBL/GenBank/DDBJ databases">
        <authorList>
            <person name="Babu N.S."/>
            <person name="Beckwith C.J."/>
            <person name="Beseler K.G."/>
            <person name="Brison A."/>
            <person name="Carone J.V."/>
            <person name="Caskin T.P."/>
            <person name="Diamond M."/>
            <person name="Durham M.E."/>
            <person name="Foxe J.M."/>
            <person name="Go M."/>
            <person name="Henderson B.A."/>
            <person name="Jones I.B."/>
            <person name="McGettigan J.A."/>
            <person name="Micheletti S.J."/>
            <person name="Nasrallah M.E."/>
            <person name="Ortiz D."/>
            <person name="Piller C.R."/>
            <person name="Privatt S.R."/>
            <person name="Schneider S.L."/>
            <person name="Sharp S."/>
            <person name="Smith T.C."/>
            <person name="Stanton J.D."/>
            <person name="Ullery H.E."/>
            <person name="Wilson R.J."/>
            <person name="Serrano M.G."/>
            <person name="Buck G."/>
            <person name="Lee V."/>
            <person name="Wang Y."/>
            <person name="Carvalho R."/>
            <person name="Voegtly L."/>
            <person name="Shi R."/>
            <person name="Duckworth R."/>
            <person name="Johnson A."/>
            <person name="Loviza R."/>
            <person name="Walstead R."/>
            <person name="Shah Z."/>
            <person name="Kiflezghi M."/>
            <person name="Wade K."/>
            <person name="Ball S.L."/>
            <person name="Bradley K.W."/>
            <person name="Asai D.J."/>
            <person name="Bowman C.A."/>
            <person name="Russell D.A."/>
            <person name="Pope W.H."/>
            <person name="Jacobs-Sera D."/>
            <person name="Hendrix R.W."/>
            <person name="Hatfull G.F."/>
        </authorList>
    </citation>
    <scope>NUCLEOTIDE SEQUENCE</scope>
</reference>
<organism evidence="8">
    <name type="scientific">Auxenochlorella protothecoides</name>
    <name type="common">Green microalga</name>
    <name type="synonym">Chlorella protothecoides</name>
    <dbReference type="NCBI Taxonomy" id="3075"/>
    <lineage>
        <taxon>Eukaryota</taxon>
        <taxon>Viridiplantae</taxon>
        <taxon>Chlorophyta</taxon>
        <taxon>core chlorophytes</taxon>
        <taxon>Trebouxiophyceae</taxon>
        <taxon>Chlorellales</taxon>
        <taxon>Chlorellaceae</taxon>
        <taxon>Auxenochlorella</taxon>
    </lineage>
</organism>